<evidence type="ECO:0000256" key="1">
    <source>
        <dbReference type="ARBA" id="ARBA00022837"/>
    </source>
</evidence>
<name>A0AAX4P4L0_9CHLO</name>
<evidence type="ECO:0000256" key="2">
    <source>
        <dbReference type="SAM" id="Coils"/>
    </source>
</evidence>
<dbReference type="GO" id="GO:0030046">
    <property type="term" value="P:parallel actin filament bundle assembly"/>
    <property type="evidence" value="ECO:0007669"/>
    <property type="project" value="TreeGrafter"/>
</dbReference>
<dbReference type="Gene3D" id="1.10.238.10">
    <property type="entry name" value="EF-hand"/>
    <property type="match status" value="1"/>
</dbReference>
<dbReference type="GO" id="GO:0051764">
    <property type="term" value="P:actin crosslink formation"/>
    <property type="evidence" value="ECO:0007669"/>
    <property type="project" value="TreeGrafter"/>
</dbReference>
<sequence length="302" mass="34685">MTDGGSITAKWAKWLLQEDVDKSIDDQAEYFLFKFNSASGDEDVTRSKVLELKEEFSKFDDKKKGELEVDQAMRLLEARHETKTYTELRELLKSIDQNSNNLLSLLEWLCAFFNKSWETLTTPDAEVDVEAIKAELMAEAKKKEEEAQAAELEYQRARVQSMAVKEASAAAKQAKLEAEKEMTGVKKANAFFTRIAEESQEDANSNMTIEQQVKHEAALRKEKKRIKEQEELARKEREEAEIKAAQIAEEELKKAGVEKEKAYEDEKAKVAAEEEAKKQKEADERAASRARLKERMKMFEQN</sequence>
<dbReference type="InterPro" id="IPR018247">
    <property type="entry name" value="EF_Hand_1_Ca_BS"/>
</dbReference>
<dbReference type="GO" id="GO:0051015">
    <property type="term" value="F:actin filament binding"/>
    <property type="evidence" value="ECO:0007669"/>
    <property type="project" value="TreeGrafter"/>
</dbReference>
<gene>
    <name evidence="4" type="ORF">HKI87_03g25470</name>
</gene>
<proteinExistence type="predicted"/>
<keyword evidence="2" id="KW-0175">Coiled coil</keyword>
<dbReference type="PANTHER" id="PTHR37009:SF2">
    <property type="entry name" value="TOLA PROTEIN"/>
    <property type="match status" value="1"/>
</dbReference>
<keyword evidence="5" id="KW-1185">Reference proteome</keyword>
<evidence type="ECO:0000313" key="5">
    <source>
        <dbReference type="Proteomes" id="UP001472866"/>
    </source>
</evidence>
<dbReference type="InterPro" id="IPR011992">
    <property type="entry name" value="EF-hand-dom_pair"/>
</dbReference>
<dbReference type="Proteomes" id="UP001472866">
    <property type="component" value="Chromosome 03"/>
</dbReference>
<feature type="coiled-coil region" evidence="2">
    <location>
        <begin position="126"/>
        <end position="162"/>
    </location>
</feature>
<dbReference type="PROSITE" id="PS00018">
    <property type="entry name" value="EF_HAND_1"/>
    <property type="match status" value="1"/>
</dbReference>
<dbReference type="InterPro" id="IPR053356">
    <property type="entry name" value="Calcium-reg_actin-bundling"/>
</dbReference>
<dbReference type="GO" id="GO:0030863">
    <property type="term" value="C:cortical cytoskeleton"/>
    <property type="evidence" value="ECO:0007669"/>
    <property type="project" value="TreeGrafter"/>
</dbReference>
<feature type="region of interest" description="Disordered" evidence="3">
    <location>
        <begin position="273"/>
        <end position="302"/>
    </location>
</feature>
<dbReference type="PANTHER" id="PTHR37009">
    <property type="entry name" value="EF-HAND DOMAIN-CONTAINING PROTEIN"/>
    <property type="match status" value="1"/>
</dbReference>
<dbReference type="AlphaFoldDB" id="A0AAX4P4L0"/>
<reference evidence="4 5" key="1">
    <citation type="submission" date="2024-03" db="EMBL/GenBank/DDBJ databases">
        <title>Complete genome sequence of the green alga Chloropicon roscoffensis RCC1871.</title>
        <authorList>
            <person name="Lemieux C."/>
            <person name="Pombert J.-F."/>
            <person name="Otis C."/>
            <person name="Turmel M."/>
        </authorList>
    </citation>
    <scope>NUCLEOTIDE SEQUENCE [LARGE SCALE GENOMIC DNA]</scope>
    <source>
        <strain evidence="4 5">RCC1871</strain>
    </source>
</reference>
<evidence type="ECO:0008006" key="6">
    <source>
        <dbReference type="Google" id="ProtNLM"/>
    </source>
</evidence>
<protein>
    <recommendedName>
        <fullName evidence="6">Calmodulin</fullName>
    </recommendedName>
</protein>
<organism evidence="4 5">
    <name type="scientific">Chloropicon roscoffensis</name>
    <dbReference type="NCBI Taxonomy" id="1461544"/>
    <lineage>
        <taxon>Eukaryota</taxon>
        <taxon>Viridiplantae</taxon>
        <taxon>Chlorophyta</taxon>
        <taxon>Chloropicophyceae</taxon>
        <taxon>Chloropicales</taxon>
        <taxon>Chloropicaceae</taxon>
        <taxon>Chloropicon</taxon>
    </lineage>
</organism>
<dbReference type="EMBL" id="CP151503">
    <property type="protein sequence ID" value="WZN61013.1"/>
    <property type="molecule type" value="Genomic_DNA"/>
</dbReference>
<evidence type="ECO:0000313" key="4">
    <source>
        <dbReference type="EMBL" id="WZN61013.1"/>
    </source>
</evidence>
<dbReference type="SUPFAM" id="SSF47473">
    <property type="entry name" value="EF-hand"/>
    <property type="match status" value="1"/>
</dbReference>
<accession>A0AAX4P4L0</accession>
<keyword evidence="1" id="KW-0106">Calcium</keyword>
<evidence type="ECO:0000256" key="3">
    <source>
        <dbReference type="SAM" id="MobiDB-lite"/>
    </source>
</evidence>